<dbReference type="PROSITE" id="PS00640">
    <property type="entry name" value="THIOL_PROTEASE_ASN"/>
    <property type="match status" value="1"/>
</dbReference>
<dbReference type="Gene3D" id="3.90.70.10">
    <property type="entry name" value="Cysteine proteinases"/>
    <property type="match status" value="1"/>
</dbReference>
<organism evidence="9 10">
    <name type="scientific">Owenia fusiformis</name>
    <name type="common">Polychaete worm</name>
    <dbReference type="NCBI Taxonomy" id="6347"/>
    <lineage>
        <taxon>Eukaryota</taxon>
        <taxon>Metazoa</taxon>
        <taxon>Spiralia</taxon>
        <taxon>Lophotrochozoa</taxon>
        <taxon>Annelida</taxon>
        <taxon>Polychaeta</taxon>
        <taxon>Sedentaria</taxon>
        <taxon>Canalipalpata</taxon>
        <taxon>Sabellida</taxon>
        <taxon>Oweniida</taxon>
        <taxon>Oweniidae</taxon>
        <taxon>Owenia</taxon>
    </lineage>
</organism>
<dbReference type="SMART" id="SM00043">
    <property type="entry name" value="CY"/>
    <property type="match status" value="2"/>
</dbReference>
<keyword evidence="8" id="KW-0325">Glycoprotein</keyword>
<dbReference type="CDD" id="cd00042">
    <property type="entry name" value="CY"/>
    <property type="match status" value="2"/>
</dbReference>
<dbReference type="SMART" id="SM00645">
    <property type="entry name" value="Pept_C1"/>
    <property type="match status" value="1"/>
</dbReference>
<evidence type="ECO:0000256" key="3">
    <source>
        <dbReference type="ARBA" id="ARBA00022729"/>
    </source>
</evidence>
<dbReference type="InterPro" id="IPR000169">
    <property type="entry name" value="Pept_cys_AS"/>
</dbReference>
<proteinExistence type="inferred from homology"/>
<dbReference type="Proteomes" id="UP000749559">
    <property type="component" value="Unassembled WGS sequence"/>
</dbReference>
<sequence length="582" mass="66382">SCLHYTTTKLRKQKTMKVAIFLLLLQLVSAQAVGGKKRVEVTDGDAIHVAEFVVKYMNERDHRSTKLDSLLKVEKQTVAGNKWFLKFDVNDPEKGQLERCVAEVHEQSWLEKMEVLSLDCNAESQNTLKYAQMTGGPRPIDVNDAGVQGALKFAMTTINGRSNSLYRHMLTQTVEATSQVVSGALYTIKFHMGLSECLNDEETQTLDECPVEKDKIEECTVKVWEQAWLKPMYKLQEFYCDSDDKRSKRDVTHMDQEIHESSRNINNRPWLNYPDDDFHQHVKQFHMFKEKFNKQYIDEMEEERRFKIFRVNMKKVRFLQETEQGSGQYGITEFADIDEDEFRKTHLTPKWDLSENHNLAKAEIPNVEAPDAFDWREHNAVTEVKNQGSCGSCWAFSTTGNIEGQWAIKRSKLVSLSEQELVDCDKIDEGCSGGLPSNAYEEIMRLGGLENEKDYPYEGKNDKCEFISGDIRVYINGSVNISKNEGDMAAWLAQNGPISIGINAFAMQFYFGGISHPWSIFCSPGSLDHGVLIVGYGTKNGEPYWIVKNSWGKSWGEEGYYLVYRGSGVCGLNQMCTSSIVK</sequence>
<dbReference type="EMBL" id="CAIIXF020000008">
    <property type="protein sequence ID" value="CAH1791819.1"/>
    <property type="molecule type" value="Genomic_DNA"/>
</dbReference>
<evidence type="ECO:0000256" key="4">
    <source>
        <dbReference type="ARBA" id="ARBA00022801"/>
    </source>
</evidence>
<comment type="caution">
    <text evidence="9">The sequence shown here is derived from an EMBL/GenBank/DDBJ whole genome shotgun (WGS) entry which is preliminary data.</text>
</comment>
<evidence type="ECO:0000256" key="7">
    <source>
        <dbReference type="ARBA" id="ARBA00023157"/>
    </source>
</evidence>
<evidence type="ECO:0000313" key="9">
    <source>
        <dbReference type="EMBL" id="CAH1791819.1"/>
    </source>
</evidence>
<dbReference type="AlphaFoldDB" id="A0A8J1XWY6"/>
<gene>
    <name evidence="9" type="ORF">OFUS_LOCUS16863</name>
</gene>
<dbReference type="PRINTS" id="PR00705">
    <property type="entry name" value="PAPAIN"/>
</dbReference>
<reference evidence="9" key="1">
    <citation type="submission" date="2022-03" db="EMBL/GenBank/DDBJ databases">
        <authorList>
            <person name="Martin C."/>
        </authorList>
    </citation>
    <scope>NUCLEOTIDE SEQUENCE</scope>
</reference>
<dbReference type="Pfam" id="PF00112">
    <property type="entry name" value="Peptidase_C1"/>
    <property type="match status" value="1"/>
</dbReference>
<keyword evidence="2" id="KW-0645">Protease</keyword>
<name>A0A8J1XWY6_OWEFU</name>
<evidence type="ECO:0000256" key="8">
    <source>
        <dbReference type="ARBA" id="ARBA00023180"/>
    </source>
</evidence>
<feature type="non-terminal residue" evidence="9">
    <location>
        <position position="1"/>
    </location>
</feature>
<dbReference type="PROSITE" id="PS00639">
    <property type="entry name" value="THIOL_PROTEASE_HIS"/>
    <property type="match status" value="1"/>
</dbReference>
<dbReference type="SMART" id="SM00848">
    <property type="entry name" value="Inhibitor_I29"/>
    <property type="match status" value="1"/>
</dbReference>
<dbReference type="GO" id="GO:0006508">
    <property type="term" value="P:proteolysis"/>
    <property type="evidence" value="ECO:0007669"/>
    <property type="project" value="UniProtKB-KW"/>
</dbReference>
<dbReference type="PROSITE" id="PS00287">
    <property type="entry name" value="CYSTATIN"/>
    <property type="match status" value="2"/>
</dbReference>
<dbReference type="Pfam" id="PF00031">
    <property type="entry name" value="Cystatin"/>
    <property type="match status" value="2"/>
</dbReference>
<evidence type="ECO:0000256" key="5">
    <source>
        <dbReference type="ARBA" id="ARBA00022807"/>
    </source>
</evidence>
<dbReference type="InterPro" id="IPR013128">
    <property type="entry name" value="Peptidase_C1A"/>
</dbReference>
<keyword evidence="7" id="KW-1015">Disulfide bond</keyword>
<dbReference type="SUPFAM" id="SSF54001">
    <property type="entry name" value="Cysteine proteinases"/>
    <property type="match status" value="1"/>
</dbReference>
<keyword evidence="6" id="KW-0865">Zymogen</keyword>
<evidence type="ECO:0000256" key="2">
    <source>
        <dbReference type="ARBA" id="ARBA00022670"/>
    </source>
</evidence>
<dbReference type="Pfam" id="PF08246">
    <property type="entry name" value="Inhibitor_I29"/>
    <property type="match status" value="1"/>
</dbReference>
<dbReference type="PROSITE" id="PS00139">
    <property type="entry name" value="THIOL_PROTEASE_CYS"/>
    <property type="match status" value="1"/>
</dbReference>
<protein>
    <submittedName>
        <fullName evidence="9">Uncharacterized protein</fullName>
    </submittedName>
</protein>
<dbReference type="SUPFAM" id="SSF54403">
    <property type="entry name" value="Cystatin/monellin"/>
    <property type="match status" value="2"/>
</dbReference>
<evidence type="ECO:0000256" key="1">
    <source>
        <dbReference type="ARBA" id="ARBA00008455"/>
    </source>
</evidence>
<evidence type="ECO:0000313" key="10">
    <source>
        <dbReference type="Proteomes" id="UP000749559"/>
    </source>
</evidence>
<dbReference type="InterPro" id="IPR046350">
    <property type="entry name" value="Cystatin_sf"/>
</dbReference>
<dbReference type="InterPro" id="IPR018073">
    <property type="entry name" value="Prot_inh_cystat_CS"/>
</dbReference>
<dbReference type="CDD" id="cd02248">
    <property type="entry name" value="Peptidase_C1A"/>
    <property type="match status" value="1"/>
</dbReference>
<dbReference type="InterPro" id="IPR000010">
    <property type="entry name" value="Cystatin_dom"/>
</dbReference>
<keyword evidence="3" id="KW-0732">Signal</keyword>
<dbReference type="InterPro" id="IPR039417">
    <property type="entry name" value="Peptidase_C1A_papain-like"/>
</dbReference>
<dbReference type="FunFam" id="3.90.70.10:FF:000130">
    <property type="entry name" value="Cysteine proteinase 1"/>
    <property type="match status" value="1"/>
</dbReference>
<comment type="similarity">
    <text evidence="1">Belongs to the peptidase C1 family.</text>
</comment>
<dbReference type="InterPro" id="IPR013201">
    <property type="entry name" value="Prot_inhib_I29"/>
</dbReference>
<dbReference type="InterPro" id="IPR038765">
    <property type="entry name" value="Papain-like_cys_pep_sf"/>
</dbReference>
<dbReference type="GO" id="GO:0004869">
    <property type="term" value="F:cysteine-type endopeptidase inhibitor activity"/>
    <property type="evidence" value="ECO:0007669"/>
    <property type="project" value="InterPro"/>
</dbReference>
<dbReference type="InterPro" id="IPR000668">
    <property type="entry name" value="Peptidase_C1A_C"/>
</dbReference>
<dbReference type="Gene3D" id="3.10.450.10">
    <property type="match status" value="2"/>
</dbReference>
<keyword evidence="4" id="KW-0378">Hydrolase</keyword>
<dbReference type="PANTHER" id="PTHR12411">
    <property type="entry name" value="CYSTEINE PROTEASE FAMILY C1-RELATED"/>
    <property type="match status" value="1"/>
</dbReference>
<dbReference type="GO" id="GO:0008234">
    <property type="term" value="F:cysteine-type peptidase activity"/>
    <property type="evidence" value="ECO:0007669"/>
    <property type="project" value="UniProtKB-KW"/>
</dbReference>
<dbReference type="InterPro" id="IPR025661">
    <property type="entry name" value="Pept_asp_AS"/>
</dbReference>
<evidence type="ECO:0000256" key="6">
    <source>
        <dbReference type="ARBA" id="ARBA00023145"/>
    </source>
</evidence>
<keyword evidence="5" id="KW-0788">Thiol protease</keyword>
<accession>A0A8J1XWY6</accession>
<dbReference type="OrthoDB" id="387093at2759"/>
<keyword evidence="10" id="KW-1185">Reference proteome</keyword>
<dbReference type="InterPro" id="IPR025660">
    <property type="entry name" value="Pept_his_AS"/>
</dbReference>